<dbReference type="InterPro" id="IPR050586">
    <property type="entry name" value="CPA3_Na-H_Antiporter_D"/>
</dbReference>
<evidence type="ECO:0000313" key="11">
    <source>
        <dbReference type="Proteomes" id="UP000006443"/>
    </source>
</evidence>
<reference evidence="10 11" key="1">
    <citation type="submission" date="2009-02" db="EMBL/GenBank/DDBJ databases">
        <title>Sequencing of the draft genome and assembly of Dethiobacter alkaliphilus AHT 1.</title>
        <authorList>
            <consortium name="US DOE Joint Genome Institute (JGI-PGF)"/>
            <person name="Lucas S."/>
            <person name="Copeland A."/>
            <person name="Lapidus A."/>
            <person name="Glavina del Rio T."/>
            <person name="Dalin E."/>
            <person name="Tice H."/>
            <person name="Bruce D."/>
            <person name="Goodwin L."/>
            <person name="Pitluck S."/>
            <person name="Larimer F."/>
            <person name="Land M.L."/>
            <person name="Hauser L."/>
            <person name="Muyzer G."/>
        </authorList>
    </citation>
    <scope>NUCLEOTIDE SEQUENCE [LARGE SCALE GENOMIC DNA]</scope>
    <source>
        <strain evidence="10 11">AHT 1</strain>
    </source>
</reference>
<feature type="transmembrane region" description="Helical" evidence="8">
    <location>
        <begin position="114"/>
        <end position="132"/>
    </location>
</feature>
<evidence type="ECO:0000256" key="5">
    <source>
        <dbReference type="ARBA" id="ARBA00022989"/>
    </source>
</evidence>
<dbReference type="PRINTS" id="PR01434">
    <property type="entry name" value="NADHDHGNASE5"/>
</dbReference>
<feature type="transmembrane region" description="Helical" evidence="8">
    <location>
        <begin position="317"/>
        <end position="337"/>
    </location>
</feature>
<protein>
    <submittedName>
        <fullName evidence="10">NADH dehydrogenase (Quinone)</fullName>
        <ecNumber evidence="10">1.6.99.5</ecNumber>
    </submittedName>
</protein>
<keyword evidence="3" id="KW-1003">Cell membrane</keyword>
<dbReference type="STRING" id="555088.DealDRAFT_2489"/>
<feature type="transmembrane region" description="Helical" evidence="8">
    <location>
        <begin position="12"/>
        <end position="30"/>
    </location>
</feature>
<dbReference type="eggNOG" id="COG0651">
    <property type="taxonomic scope" value="Bacteria"/>
</dbReference>
<organism evidence="10 11">
    <name type="scientific">Dethiobacter alkaliphilus AHT 1</name>
    <dbReference type="NCBI Taxonomy" id="555088"/>
    <lineage>
        <taxon>Bacteria</taxon>
        <taxon>Bacillati</taxon>
        <taxon>Bacillota</taxon>
        <taxon>Dethiobacteria</taxon>
        <taxon>Dethiobacterales</taxon>
        <taxon>Dethiobacteraceae</taxon>
        <taxon>Dethiobacter</taxon>
    </lineage>
</organism>
<evidence type="ECO:0000256" key="7">
    <source>
        <dbReference type="RuleBase" id="RU000320"/>
    </source>
</evidence>
<evidence type="ECO:0000259" key="9">
    <source>
        <dbReference type="Pfam" id="PF00361"/>
    </source>
</evidence>
<feature type="transmembrane region" description="Helical" evidence="8">
    <location>
        <begin position="170"/>
        <end position="191"/>
    </location>
</feature>
<dbReference type="OrthoDB" id="9807568at2"/>
<accession>C0GJ30</accession>
<feature type="transmembrane region" description="Helical" evidence="8">
    <location>
        <begin position="251"/>
        <end position="271"/>
    </location>
</feature>
<comment type="similarity">
    <text evidence="2">Belongs to the CPA3 antiporters (TC 2.A.63) subunit D family.</text>
</comment>
<feature type="transmembrane region" description="Helical" evidence="8">
    <location>
        <begin position="211"/>
        <end position="239"/>
    </location>
</feature>
<feature type="transmembrane region" description="Helical" evidence="8">
    <location>
        <begin position="82"/>
        <end position="102"/>
    </location>
</feature>
<sequence length="497" mass="53985">MFELLDTHPPVLVLLVLMAAFLMPAFAHFGRKACGPAAVLTMVAAFIYSLHFALITRDGQTIAYSVMGWDAPWGIEVIIEPFSAFMLLVISAVCLVIMIYSMSSLGREIPASGIGWYYTTFLLLVGSMMGMVMTNDLFNMYVFIEVTGIAACALVLAKGGRLATEASFKYLLLATVGSGFVLTGIALIYVITGNLNISFVAAEFALVYPQYPYLIWTVLSFFLVGFGIKSALFPLHVWLPDAHSSAPTTSSAVLSGLVVKAYIVALAKFYFQIFGFDLLDQIFIRHMILIMATGAILGGSMFAFVQLDLKRRLAYSSVAQIGYIFLGLGLSSPIGLAAGILHIFNHAVMKACLFLAAGAIYRQTGEKRVNRLQGLAFQMPITMFAFSIAALSMVGLPLFSGFISKWYLALGSIEAGMPMFVGLIILSGLLNASYFLPIVWQAFFVVDEQEPKTFTMDKIPVSMSVSLVVLAMAVIYFGINPEFPLALATKAVGVLLH</sequence>
<dbReference type="PANTHER" id="PTHR42703">
    <property type="entry name" value="NADH DEHYDROGENASE"/>
    <property type="match status" value="1"/>
</dbReference>
<evidence type="ECO:0000256" key="6">
    <source>
        <dbReference type="ARBA" id="ARBA00023136"/>
    </source>
</evidence>
<dbReference type="Proteomes" id="UP000006443">
    <property type="component" value="Unassembled WGS sequence"/>
</dbReference>
<feature type="transmembrane region" description="Helical" evidence="8">
    <location>
        <begin position="343"/>
        <end position="361"/>
    </location>
</feature>
<dbReference type="GO" id="GO:0016491">
    <property type="term" value="F:oxidoreductase activity"/>
    <property type="evidence" value="ECO:0007669"/>
    <property type="project" value="UniProtKB-KW"/>
</dbReference>
<evidence type="ECO:0000256" key="2">
    <source>
        <dbReference type="ARBA" id="ARBA00005346"/>
    </source>
</evidence>
<gene>
    <name evidence="10" type="ORF">DealDRAFT_2489</name>
</gene>
<keyword evidence="4 7" id="KW-0812">Transmembrane</keyword>
<keyword evidence="10" id="KW-0560">Oxidoreductase</keyword>
<dbReference type="InterPro" id="IPR001750">
    <property type="entry name" value="ND/Mrp_TM"/>
</dbReference>
<keyword evidence="5 8" id="KW-1133">Transmembrane helix</keyword>
<evidence type="ECO:0000256" key="3">
    <source>
        <dbReference type="ARBA" id="ARBA00022475"/>
    </source>
</evidence>
<feature type="transmembrane region" description="Helical" evidence="8">
    <location>
        <begin position="381"/>
        <end position="403"/>
    </location>
</feature>
<comment type="subcellular location">
    <subcellularLocation>
        <location evidence="1">Cell membrane</location>
        <topology evidence="1">Multi-pass membrane protein</topology>
    </subcellularLocation>
    <subcellularLocation>
        <location evidence="7">Membrane</location>
        <topology evidence="7">Multi-pass membrane protein</topology>
    </subcellularLocation>
</comment>
<comment type="caution">
    <text evidence="10">The sequence shown here is derived from an EMBL/GenBank/DDBJ whole genome shotgun (WGS) entry which is preliminary data.</text>
</comment>
<keyword evidence="6 8" id="KW-0472">Membrane</keyword>
<dbReference type="EMBL" id="ACJM01000014">
    <property type="protein sequence ID" value="EEG76663.1"/>
    <property type="molecule type" value="Genomic_DNA"/>
</dbReference>
<evidence type="ECO:0000256" key="4">
    <source>
        <dbReference type="ARBA" id="ARBA00022692"/>
    </source>
</evidence>
<feature type="transmembrane region" description="Helical" evidence="8">
    <location>
        <begin position="283"/>
        <end position="305"/>
    </location>
</feature>
<dbReference type="PANTHER" id="PTHR42703:SF1">
    <property type="entry name" value="NA(+)_H(+) ANTIPORTER SUBUNIT D1"/>
    <property type="match status" value="1"/>
</dbReference>
<dbReference type="RefSeq" id="WP_008517932.1">
    <property type="nucleotide sequence ID" value="NZ_ACJM01000014.1"/>
</dbReference>
<feature type="transmembrane region" description="Helical" evidence="8">
    <location>
        <begin position="415"/>
        <end position="440"/>
    </location>
</feature>
<evidence type="ECO:0000256" key="1">
    <source>
        <dbReference type="ARBA" id="ARBA00004651"/>
    </source>
</evidence>
<evidence type="ECO:0000313" key="10">
    <source>
        <dbReference type="EMBL" id="EEG76663.1"/>
    </source>
</evidence>
<name>C0GJ30_DETAL</name>
<feature type="transmembrane region" description="Helical" evidence="8">
    <location>
        <begin position="138"/>
        <end position="158"/>
    </location>
</feature>
<dbReference type="AlphaFoldDB" id="C0GJ30"/>
<evidence type="ECO:0000256" key="8">
    <source>
        <dbReference type="SAM" id="Phobius"/>
    </source>
</evidence>
<keyword evidence="11" id="KW-1185">Reference proteome</keyword>
<feature type="domain" description="NADH:quinone oxidoreductase/Mrp antiporter transmembrane" evidence="9">
    <location>
        <begin position="135"/>
        <end position="426"/>
    </location>
</feature>
<proteinExistence type="inferred from homology"/>
<dbReference type="EC" id="1.6.99.5" evidence="10"/>
<dbReference type="Pfam" id="PF00361">
    <property type="entry name" value="Proton_antipo_M"/>
    <property type="match status" value="1"/>
</dbReference>
<dbReference type="GO" id="GO:0005886">
    <property type="term" value="C:plasma membrane"/>
    <property type="evidence" value="ECO:0007669"/>
    <property type="project" value="UniProtKB-SubCell"/>
</dbReference>
<feature type="transmembrane region" description="Helical" evidence="8">
    <location>
        <begin position="37"/>
        <end position="55"/>
    </location>
</feature>
<feature type="transmembrane region" description="Helical" evidence="8">
    <location>
        <begin position="461"/>
        <end position="479"/>
    </location>
</feature>